<keyword evidence="1" id="KW-0732">Signal</keyword>
<evidence type="ECO:0008006" key="3">
    <source>
        <dbReference type="Google" id="ProtNLM"/>
    </source>
</evidence>
<proteinExistence type="predicted"/>
<organism evidence="2">
    <name type="scientific">Brassica oleracea</name>
    <name type="common">Wild cabbage</name>
    <dbReference type="NCBI Taxonomy" id="3712"/>
    <lineage>
        <taxon>Eukaryota</taxon>
        <taxon>Viridiplantae</taxon>
        <taxon>Streptophyta</taxon>
        <taxon>Embryophyta</taxon>
        <taxon>Tracheophyta</taxon>
        <taxon>Spermatophyta</taxon>
        <taxon>Magnoliopsida</taxon>
        <taxon>eudicotyledons</taxon>
        <taxon>Gunneridae</taxon>
        <taxon>Pentapetalae</taxon>
        <taxon>rosids</taxon>
        <taxon>malvids</taxon>
        <taxon>Brassicales</taxon>
        <taxon>Brassicaceae</taxon>
        <taxon>Brassiceae</taxon>
        <taxon>Brassica</taxon>
    </lineage>
</organism>
<gene>
    <name evidence="2" type="ORF">BOLC2T09001H</name>
</gene>
<feature type="chain" id="PRO_5017998871" description="Secreted protein" evidence="1">
    <location>
        <begin position="21"/>
        <end position="79"/>
    </location>
</feature>
<dbReference type="EMBL" id="LR031874">
    <property type="protein sequence ID" value="VDD22834.1"/>
    <property type="molecule type" value="Genomic_DNA"/>
</dbReference>
<accession>A0A3P6DF66</accession>
<reference evidence="2" key="1">
    <citation type="submission" date="2018-11" db="EMBL/GenBank/DDBJ databases">
        <authorList>
            <consortium name="Genoscope - CEA"/>
            <person name="William W."/>
        </authorList>
    </citation>
    <scope>NUCLEOTIDE SEQUENCE</scope>
</reference>
<protein>
    <recommendedName>
        <fullName evidence="3">Secreted protein</fullName>
    </recommendedName>
</protein>
<evidence type="ECO:0000313" key="2">
    <source>
        <dbReference type="EMBL" id="VDD22834.1"/>
    </source>
</evidence>
<evidence type="ECO:0000256" key="1">
    <source>
        <dbReference type="SAM" id="SignalP"/>
    </source>
</evidence>
<sequence length="79" mass="9143">MYSILIVFMLGSSLTPHVLCAAPISCPYRENRFFLLRYPFVDPSFSKCHVTFPQMMSSAQGYRTGNLETDANYFYERTI</sequence>
<feature type="signal peptide" evidence="1">
    <location>
        <begin position="1"/>
        <end position="20"/>
    </location>
</feature>
<dbReference type="AlphaFoldDB" id="A0A3P6DF66"/>
<name>A0A3P6DF66_BRAOL</name>